<evidence type="ECO:0000313" key="3">
    <source>
        <dbReference type="Proteomes" id="UP001148614"/>
    </source>
</evidence>
<gene>
    <name evidence="2" type="ORF">NPX13_g6402</name>
</gene>
<accession>A0A9W8NCN8</accession>
<keyword evidence="1" id="KW-0812">Transmembrane</keyword>
<protein>
    <submittedName>
        <fullName evidence="2">Uncharacterized protein</fullName>
    </submittedName>
</protein>
<organism evidence="2 3">
    <name type="scientific">Xylaria arbuscula</name>
    <dbReference type="NCBI Taxonomy" id="114810"/>
    <lineage>
        <taxon>Eukaryota</taxon>
        <taxon>Fungi</taxon>
        <taxon>Dikarya</taxon>
        <taxon>Ascomycota</taxon>
        <taxon>Pezizomycotina</taxon>
        <taxon>Sordariomycetes</taxon>
        <taxon>Xylariomycetidae</taxon>
        <taxon>Xylariales</taxon>
        <taxon>Xylariaceae</taxon>
        <taxon>Xylaria</taxon>
    </lineage>
</organism>
<keyword evidence="1" id="KW-0472">Membrane</keyword>
<keyword evidence="3" id="KW-1185">Reference proteome</keyword>
<evidence type="ECO:0000256" key="1">
    <source>
        <dbReference type="SAM" id="Phobius"/>
    </source>
</evidence>
<dbReference type="EMBL" id="JANPWZ010001129">
    <property type="protein sequence ID" value="KAJ3568503.1"/>
    <property type="molecule type" value="Genomic_DNA"/>
</dbReference>
<dbReference type="AlphaFoldDB" id="A0A9W8NCN8"/>
<comment type="caution">
    <text evidence="2">The sequence shown here is derived from an EMBL/GenBank/DDBJ whole genome shotgun (WGS) entry which is preliminary data.</text>
</comment>
<reference evidence="2" key="1">
    <citation type="submission" date="2022-07" db="EMBL/GenBank/DDBJ databases">
        <title>Genome Sequence of Xylaria arbuscula.</title>
        <authorList>
            <person name="Buettner E."/>
        </authorList>
    </citation>
    <scope>NUCLEOTIDE SEQUENCE</scope>
    <source>
        <strain evidence="2">VT107</strain>
    </source>
</reference>
<keyword evidence="1" id="KW-1133">Transmembrane helix</keyword>
<sequence>MVWFASLAGFHKVKNGRGTRNTCTGQPVERGELLGPSGLRGGTGVAREDDEVIGNHRQQRANRLVARCCLRSLVIAARVGVHPCKDMVAAARTGLGELGADTEDATRKAPGQCPTRILTHHVFVITHHPKPIIEVIGARIQIRIVLADDYNKQLLDLAFAIPSLCNSLRVITDLTTALITALTTAAIALTTAAIALTIAATALAVALAVAAYKGY</sequence>
<proteinExistence type="predicted"/>
<evidence type="ECO:0000313" key="2">
    <source>
        <dbReference type="EMBL" id="KAJ3568503.1"/>
    </source>
</evidence>
<dbReference type="Proteomes" id="UP001148614">
    <property type="component" value="Unassembled WGS sequence"/>
</dbReference>
<name>A0A9W8NCN8_9PEZI</name>
<feature type="transmembrane region" description="Helical" evidence="1">
    <location>
        <begin position="185"/>
        <end position="212"/>
    </location>
</feature>